<reference evidence="2 3" key="1">
    <citation type="submission" date="2011-07" db="EMBL/GenBank/DDBJ databases">
        <title>The Genome Sequence of Prevotella oulorum F0390.</title>
        <authorList>
            <consortium name="The Broad Institute Genome Sequencing Platform"/>
            <consortium name="The Broad Institute Genome Sequencing Center for Infectious Disease"/>
            <person name="Earl A."/>
            <person name="Ward D."/>
            <person name="Feldgarden M."/>
            <person name="Gevers D."/>
            <person name="Izard J."/>
            <person name="Ganesan A."/>
            <person name="Baranova O.V."/>
            <person name="Blanton J.M."/>
            <person name="Tanner A.C."/>
            <person name="Dewhirst F.E."/>
            <person name="Young S.K."/>
            <person name="Zeng Q."/>
            <person name="Gargeya S."/>
            <person name="Fitzgerald M."/>
            <person name="Haas B."/>
            <person name="Abouelleil A."/>
            <person name="Alvarado L."/>
            <person name="Arachchi H.M."/>
            <person name="Berlin A."/>
            <person name="Brown A."/>
            <person name="Chapman S.B."/>
            <person name="Chen Z."/>
            <person name="Dunbar C."/>
            <person name="Freedman E."/>
            <person name="Gearin G."/>
            <person name="Gellesch M."/>
            <person name="Goldberg J."/>
            <person name="Griggs A."/>
            <person name="Gujja S."/>
            <person name="Heiman D."/>
            <person name="Howarth C."/>
            <person name="Larson L."/>
            <person name="Lui A."/>
            <person name="MacDonald P.J.P."/>
            <person name="Mehta T."/>
            <person name="Montmayeur A."/>
            <person name="Murphy C."/>
            <person name="Neiman D."/>
            <person name="Pearson M."/>
            <person name="Priest M."/>
            <person name="Roberts A."/>
            <person name="Saif S."/>
            <person name="Shea T."/>
            <person name="Shenoy N."/>
            <person name="Sisk P."/>
            <person name="Stolte C."/>
            <person name="Sykes S."/>
            <person name="Wortman J."/>
            <person name="Nusbaum C."/>
            <person name="Birren B."/>
        </authorList>
    </citation>
    <scope>NUCLEOTIDE SEQUENCE [LARGE SCALE GENOMIC DNA]</scope>
    <source>
        <strain evidence="2 3">F0390</strain>
    </source>
</reference>
<proteinExistence type="predicted"/>
<feature type="domain" description="Type IX secretion system protein PorV" evidence="1">
    <location>
        <begin position="27"/>
        <end position="258"/>
    </location>
</feature>
<dbReference type="InterPro" id="IPR045741">
    <property type="entry name" value="PorV"/>
</dbReference>
<dbReference type="PATRIC" id="fig|702438.4.peg.2223"/>
<sequence>MLVALMLAGFSPQIAAQSIKETIFNPVYTAVTSQTIAPDARAAGMGDVGVATDPDVNAQYWNPAKYPFNISRAGVSLNYTPWLRRLVNDMYLANLTGFYRIGNYSAVSTSLRYFNMGEVELPHSGSTGAIPTIHPHEMSFDVGYALMLSERFSIAAAVRYIHSDLTYDYSDATQPGSAFAADLALYYQNYVTMGQRECQLGLGMNISNIGSKINFSSDDNSEFIPTNLRLGGALMVPIDEYNRFSVAVDANKLLVPTRPIQRDNELPADFDKRLQRDYYDVSSINGIFKSFSDAPGGLKEELQEVSWSLGGEYVYHDQFAVRAGYHHESANKGNRKYLTLGAGFKTHGIALDAAYLIATAKSNPLDQTLRLSLAFDFDGIKDLFRR</sequence>
<dbReference type="EMBL" id="ADGI01000062">
    <property type="protein sequence ID" value="EGV29376.1"/>
    <property type="molecule type" value="Genomic_DNA"/>
</dbReference>
<evidence type="ECO:0000259" key="1">
    <source>
        <dbReference type="Pfam" id="PF19572"/>
    </source>
</evidence>
<dbReference type="AlphaFoldDB" id="G1WEF6"/>
<dbReference type="NCBIfam" id="NF033710">
    <property type="entry name" value="T9SS_OM_PorV"/>
    <property type="match status" value="1"/>
</dbReference>
<dbReference type="Pfam" id="PF19572">
    <property type="entry name" value="PorV"/>
    <property type="match status" value="1"/>
</dbReference>
<evidence type="ECO:0000313" key="3">
    <source>
        <dbReference type="Proteomes" id="UP000005141"/>
    </source>
</evidence>
<name>G1WEF6_9BACT</name>
<organism evidence="2 3">
    <name type="scientific">Segatella oulorum F0390</name>
    <dbReference type="NCBI Taxonomy" id="702438"/>
    <lineage>
        <taxon>Bacteria</taxon>
        <taxon>Pseudomonadati</taxon>
        <taxon>Bacteroidota</taxon>
        <taxon>Bacteroidia</taxon>
        <taxon>Bacteroidales</taxon>
        <taxon>Prevotellaceae</taxon>
        <taxon>Segatella</taxon>
    </lineage>
</organism>
<dbReference type="SUPFAM" id="SSF56935">
    <property type="entry name" value="Porins"/>
    <property type="match status" value="1"/>
</dbReference>
<comment type="caution">
    <text evidence="2">The sequence shown here is derived from an EMBL/GenBank/DDBJ whole genome shotgun (WGS) entry which is preliminary data.</text>
</comment>
<dbReference type="Proteomes" id="UP000005141">
    <property type="component" value="Unassembled WGS sequence"/>
</dbReference>
<dbReference type="NCBIfam" id="NF033709">
    <property type="entry name" value="PorV_fam"/>
    <property type="match status" value="1"/>
</dbReference>
<keyword evidence="3" id="KW-1185">Reference proteome</keyword>
<dbReference type="InterPro" id="IPR047799">
    <property type="entry name" value="T9SS_OM_PorV"/>
</dbReference>
<gene>
    <name evidence="2" type="ORF">HMPREF9431_02128</name>
</gene>
<accession>G1WEF6</accession>
<dbReference type="Gene3D" id="2.40.160.60">
    <property type="entry name" value="Outer membrane protein transport protein (OMPP1/FadL/TodX)"/>
    <property type="match status" value="1"/>
</dbReference>
<evidence type="ECO:0000313" key="2">
    <source>
        <dbReference type="EMBL" id="EGV29376.1"/>
    </source>
</evidence>
<protein>
    <recommendedName>
        <fullName evidence="1">Type IX secretion system protein PorV domain-containing protein</fullName>
    </recommendedName>
</protein>
<dbReference type="eggNOG" id="COG2067">
    <property type="taxonomic scope" value="Bacteria"/>
</dbReference>
<dbReference type="HOGENOM" id="CLU_058805_1_1_10"/>